<sequence length="168" mass="18379">MDRAGCSCGRGAVRAVRWLAVTYGARVSDVPRPTPLTHPDTHTHRACRPTLASLSVRQRPCGGWRVLIVVEGSRRLVPRSGRVHRQPSATGRPQGLGKGNKCRWRINQGEYLIVLRRKPPRGKHYLLLAAAACLSPALQGTVLRSDAFTRSCQGAEFGSAHVHKSFTA</sequence>
<dbReference type="Proteomes" id="UP000324222">
    <property type="component" value="Unassembled WGS sequence"/>
</dbReference>
<dbReference type="EMBL" id="VSRR010038119">
    <property type="protein sequence ID" value="MPC74047.1"/>
    <property type="molecule type" value="Genomic_DNA"/>
</dbReference>
<keyword evidence="3" id="KW-1185">Reference proteome</keyword>
<protein>
    <submittedName>
        <fullName evidence="2">Uncharacterized protein</fullName>
    </submittedName>
</protein>
<evidence type="ECO:0000313" key="3">
    <source>
        <dbReference type="Proteomes" id="UP000324222"/>
    </source>
</evidence>
<dbReference type="AlphaFoldDB" id="A0A5B7HXR5"/>
<comment type="caution">
    <text evidence="2">The sequence shown here is derived from an EMBL/GenBank/DDBJ whole genome shotgun (WGS) entry which is preliminary data.</text>
</comment>
<evidence type="ECO:0000256" key="1">
    <source>
        <dbReference type="SAM" id="MobiDB-lite"/>
    </source>
</evidence>
<feature type="region of interest" description="Disordered" evidence="1">
    <location>
        <begin position="79"/>
        <end position="99"/>
    </location>
</feature>
<reference evidence="2 3" key="1">
    <citation type="submission" date="2019-05" db="EMBL/GenBank/DDBJ databases">
        <title>Another draft genome of Portunus trituberculatus and its Hox gene families provides insights of decapod evolution.</title>
        <authorList>
            <person name="Jeong J.-H."/>
            <person name="Song I."/>
            <person name="Kim S."/>
            <person name="Choi T."/>
            <person name="Kim D."/>
            <person name="Ryu S."/>
            <person name="Kim W."/>
        </authorList>
    </citation>
    <scope>NUCLEOTIDE SEQUENCE [LARGE SCALE GENOMIC DNA]</scope>
    <source>
        <tissue evidence="2">Muscle</tissue>
    </source>
</reference>
<organism evidence="2 3">
    <name type="scientific">Portunus trituberculatus</name>
    <name type="common">Swimming crab</name>
    <name type="synonym">Neptunus trituberculatus</name>
    <dbReference type="NCBI Taxonomy" id="210409"/>
    <lineage>
        <taxon>Eukaryota</taxon>
        <taxon>Metazoa</taxon>
        <taxon>Ecdysozoa</taxon>
        <taxon>Arthropoda</taxon>
        <taxon>Crustacea</taxon>
        <taxon>Multicrustacea</taxon>
        <taxon>Malacostraca</taxon>
        <taxon>Eumalacostraca</taxon>
        <taxon>Eucarida</taxon>
        <taxon>Decapoda</taxon>
        <taxon>Pleocyemata</taxon>
        <taxon>Brachyura</taxon>
        <taxon>Eubrachyura</taxon>
        <taxon>Portunoidea</taxon>
        <taxon>Portunidae</taxon>
        <taxon>Portuninae</taxon>
        <taxon>Portunus</taxon>
    </lineage>
</organism>
<gene>
    <name evidence="2" type="ORF">E2C01_068392</name>
</gene>
<accession>A0A5B7HXR5</accession>
<proteinExistence type="predicted"/>
<evidence type="ECO:0000313" key="2">
    <source>
        <dbReference type="EMBL" id="MPC74047.1"/>
    </source>
</evidence>
<name>A0A5B7HXR5_PORTR</name>